<evidence type="ECO:0000313" key="1">
    <source>
        <dbReference type="EMBL" id="QKE93412.1"/>
    </source>
</evidence>
<keyword evidence="2" id="KW-1185">Reference proteome</keyword>
<geneLocation type="plasmid" evidence="1 2">
    <name>unnamed2</name>
</geneLocation>
<proteinExistence type="predicted"/>
<evidence type="ECO:0000313" key="2">
    <source>
        <dbReference type="Proteomes" id="UP000500767"/>
    </source>
</evidence>
<accession>A0A6M8HYC8</accession>
<dbReference type="RefSeq" id="WP_171837658.1">
    <property type="nucleotide sequence ID" value="NZ_CP053710.1"/>
</dbReference>
<reference evidence="1 2" key="1">
    <citation type="journal article" date="2014" name="World J. Microbiol. Biotechnol.">
        <title>Biodiversity and physiological characteristics of Antarctic and Arctic lichens-associated bacteria.</title>
        <authorList>
            <person name="Lee Y.M."/>
            <person name="Kim E.H."/>
            <person name="Lee H.K."/>
            <person name="Hong S.G."/>
        </authorList>
    </citation>
    <scope>NUCLEOTIDE SEQUENCE [LARGE SCALE GENOMIC DNA]</scope>
    <source>
        <strain evidence="1 2">PAMC 26569</strain>
        <plasmid evidence="1">unnamed2</plasmid>
    </source>
</reference>
<dbReference type="Proteomes" id="UP000500767">
    <property type="component" value="Plasmid unnamed2"/>
</dbReference>
<protein>
    <submittedName>
        <fullName evidence="1">Uncharacterized protein</fullName>
    </submittedName>
</protein>
<gene>
    <name evidence="1" type="ORF">HN018_24810</name>
</gene>
<keyword evidence="1" id="KW-0614">Plasmid</keyword>
<dbReference type="KEGG" id="lck:HN018_24810"/>
<organism evidence="1 2">
    <name type="scientific">Lichenicola cladoniae</name>
    <dbReference type="NCBI Taxonomy" id="1484109"/>
    <lineage>
        <taxon>Bacteria</taxon>
        <taxon>Pseudomonadati</taxon>
        <taxon>Pseudomonadota</taxon>
        <taxon>Alphaproteobacteria</taxon>
        <taxon>Acetobacterales</taxon>
        <taxon>Acetobacteraceae</taxon>
        <taxon>Lichenicola</taxon>
    </lineage>
</organism>
<name>A0A6M8HYC8_9PROT</name>
<dbReference type="AlphaFoldDB" id="A0A6M8HYC8"/>
<dbReference type="EMBL" id="CP053710">
    <property type="protein sequence ID" value="QKE93412.1"/>
    <property type="molecule type" value="Genomic_DNA"/>
</dbReference>
<sequence length="65" mass="7004">MREKSLAVLREAVADLPAHELPVVAPSLASLARTAHAAGETADFYDRTKAAYTALERVLREGGRI</sequence>